<feature type="transmembrane region" description="Helical" evidence="5">
    <location>
        <begin position="16"/>
        <end position="36"/>
    </location>
</feature>
<protein>
    <submittedName>
        <fullName evidence="7">RDD family protein</fullName>
    </submittedName>
</protein>
<keyword evidence="2 5" id="KW-0812">Transmembrane</keyword>
<evidence type="ECO:0000256" key="3">
    <source>
        <dbReference type="ARBA" id="ARBA00022989"/>
    </source>
</evidence>
<dbReference type="AlphaFoldDB" id="A0A3S2XZQ8"/>
<evidence type="ECO:0000256" key="1">
    <source>
        <dbReference type="ARBA" id="ARBA00004141"/>
    </source>
</evidence>
<reference evidence="7 8" key="1">
    <citation type="submission" date="2019-01" db="EMBL/GenBank/DDBJ databases">
        <authorList>
            <person name="Chen W.-M."/>
        </authorList>
    </citation>
    <scope>NUCLEOTIDE SEQUENCE [LARGE SCALE GENOMIC DNA]</scope>
    <source>
        <strain evidence="7 8">YBJ-36</strain>
    </source>
</reference>
<name>A0A3S2XZQ8_9SPHI</name>
<sequence length="150" mass="16792">MIFKQVNPKPHIKSRIIATLIDYAIFSVFSVIYIIAFDDDPEPGRATVNGLPALVPVLLWFVYFPLLESINSTTPGHDICKLKVVGLKGQKISFGQAFKRRICDFIDLGLYGLPALICVAKTEKHQRIGDLWAGTLVVKKEDVEETEVTF</sequence>
<evidence type="ECO:0000256" key="2">
    <source>
        <dbReference type="ARBA" id="ARBA00022692"/>
    </source>
</evidence>
<gene>
    <name evidence="7" type="ORF">EOD41_13910</name>
</gene>
<evidence type="ECO:0000313" key="8">
    <source>
        <dbReference type="Proteomes" id="UP000282759"/>
    </source>
</evidence>
<feature type="domain" description="RDD" evidence="6">
    <location>
        <begin position="10"/>
        <end position="134"/>
    </location>
</feature>
<keyword evidence="4 5" id="KW-0472">Membrane</keyword>
<evidence type="ECO:0000256" key="4">
    <source>
        <dbReference type="ARBA" id="ARBA00023136"/>
    </source>
</evidence>
<dbReference type="Pfam" id="PF06271">
    <property type="entry name" value="RDD"/>
    <property type="match status" value="1"/>
</dbReference>
<comment type="subcellular location">
    <subcellularLocation>
        <location evidence="1">Membrane</location>
        <topology evidence="1">Multi-pass membrane protein</topology>
    </subcellularLocation>
</comment>
<dbReference type="PANTHER" id="PTHR38480:SF1">
    <property type="entry name" value="SLR0254 PROTEIN"/>
    <property type="match status" value="1"/>
</dbReference>
<dbReference type="EMBL" id="SACK01000006">
    <property type="protein sequence ID" value="RVU00051.1"/>
    <property type="molecule type" value="Genomic_DNA"/>
</dbReference>
<dbReference type="GO" id="GO:0016020">
    <property type="term" value="C:membrane"/>
    <property type="evidence" value="ECO:0007669"/>
    <property type="project" value="UniProtKB-SubCell"/>
</dbReference>
<dbReference type="InterPro" id="IPR010432">
    <property type="entry name" value="RDD"/>
</dbReference>
<proteinExistence type="predicted"/>
<dbReference type="PANTHER" id="PTHR38480">
    <property type="entry name" value="SLR0254 PROTEIN"/>
    <property type="match status" value="1"/>
</dbReference>
<organism evidence="7 8">
    <name type="scientific">Mucilaginibacter limnophilus</name>
    <dbReference type="NCBI Taxonomy" id="1932778"/>
    <lineage>
        <taxon>Bacteria</taxon>
        <taxon>Pseudomonadati</taxon>
        <taxon>Bacteroidota</taxon>
        <taxon>Sphingobacteriia</taxon>
        <taxon>Sphingobacteriales</taxon>
        <taxon>Sphingobacteriaceae</taxon>
        <taxon>Mucilaginibacter</taxon>
    </lineage>
</organism>
<keyword evidence="3 5" id="KW-1133">Transmembrane helix</keyword>
<accession>A0A3S2XZQ8</accession>
<dbReference type="Proteomes" id="UP000282759">
    <property type="component" value="Unassembled WGS sequence"/>
</dbReference>
<dbReference type="OrthoDB" id="200257at2"/>
<feature type="transmembrane region" description="Helical" evidence="5">
    <location>
        <begin position="48"/>
        <end position="67"/>
    </location>
</feature>
<evidence type="ECO:0000313" key="7">
    <source>
        <dbReference type="EMBL" id="RVU00051.1"/>
    </source>
</evidence>
<dbReference type="RefSeq" id="WP_127705928.1">
    <property type="nucleotide sequence ID" value="NZ_SACK01000006.1"/>
</dbReference>
<evidence type="ECO:0000256" key="5">
    <source>
        <dbReference type="SAM" id="Phobius"/>
    </source>
</evidence>
<keyword evidence="8" id="KW-1185">Reference proteome</keyword>
<comment type="caution">
    <text evidence="7">The sequence shown here is derived from an EMBL/GenBank/DDBJ whole genome shotgun (WGS) entry which is preliminary data.</text>
</comment>
<evidence type="ECO:0000259" key="6">
    <source>
        <dbReference type="Pfam" id="PF06271"/>
    </source>
</evidence>